<sequence length="119" mass="13034">MATDVLGHRHPEAALLGELRELIAQARQHVAQTANSTLTLLYWRVGTRIQREVLQDGRADYGAQIVATVSRQLVREYGQGFGVRSLRRMIQFAEGFADEAVAATLARVRKSAPGGFGDA</sequence>
<dbReference type="PANTHER" id="PTHR30547">
    <property type="entry name" value="UNCHARACTERIZED PROTEIN YHCG-RELATED"/>
    <property type="match status" value="1"/>
</dbReference>
<dbReference type="OrthoDB" id="9801263at2"/>
<dbReference type="KEGG" id="mela:C6568_08940"/>
<dbReference type="Pfam" id="PF17761">
    <property type="entry name" value="DUF1016_N"/>
    <property type="match status" value="1"/>
</dbReference>
<dbReference type="AlphaFoldDB" id="A0A2R3QCF5"/>
<keyword evidence="3" id="KW-1185">Reference proteome</keyword>
<evidence type="ECO:0000313" key="2">
    <source>
        <dbReference type="EMBL" id="AVO49374.1"/>
    </source>
</evidence>
<organism evidence="2 3">
    <name type="scientific">Melaminivora suipulveris</name>
    <dbReference type="NCBI Taxonomy" id="2109913"/>
    <lineage>
        <taxon>Bacteria</taxon>
        <taxon>Pseudomonadati</taxon>
        <taxon>Pseudomonadota</taxon>
        <taxon>Betaproteobacteria</taxon>
        <taxon>Burkholderiales</taxon>
        <taxon>Comamonadaceae</taxon>
        <taxon>Melaminivora</taxon>
    </lineage>
</organism>
<accession>A0A2R3QCF5</accession>
<protein>
    <recommendedName>
        <fullName evidence="1">YhcG N-terminal domain-containing protein</fullName>
    </recommendedName>
</protein>
<dbReference type="PANTHER" id="PTHR30547:SF5">
    <property type="entry name" value="NUCLEASE YHCG-RELATED"/>
    <property type="match status" value="1"/>
</dbReference>
<dbReference type="InterPro" id="IPR053148">
    <property type="entry name" value="PD-DEXK-like_domain"/>
</dbReference>
<name>A0A2R3QCF5_9BURK</name>
<dbReference type="Proteomes" id="UP000237925">
    <property type="component" value="Chromosome"/>
</dbReference>
<reference evidence="2 3" key="1">
    <citation type="submission" date="2018-03" db="EMBL/GenBank/DDBJ databases">
        <title>Genome sequencing of Melaminivora sp.</title>
        <authorList>
            <person name="Kim S.-J."/>
            <person name="Heo J."/>
            <person name="Ahn J.-H."/>
            <person name="Kwon S.-W."/>
        </authorList>
    </citation>
    <scope>NUCLEOTIDE SEQUENCE [LARGE SCALE GENOMIC DNA]</scope>
    <source>
        <strain evidence="2 3">SC2-9</strain>
    </source>
</reference>
<gene>
    <name evidence="2" type="ORF">C6568_08940</name>
</gene>
<proteinExistence type="predicted"/>
<evidence type="ECO:0000313" key="3">
    <source>
        <dbReference type="Proteomes" id="UP000237925"/>
    </source>
</evidence>
<dbReference type="EMBL" id="CP027667">
    <property type="protein sequence ID" value="AVO49374.1"/>
    <property type="molecule type" value="Genomic_DNA"/>
</dbReference>
<feature type="domain" description="YhcG N-terminal" evidence="1">
    <location>
        <begin position="18"/>
        <end position="106"/>
    </location>
</feature>
<dbReference type="InterPro" id="IPR041527">
    <property type="entry name" value="YhcG_N"/>
</dbReference>
<evidence type="ECO:0000259" key="1">
    <source>
        <dbReference type="Pfam" id="PF17761"/>
    </source>
</evidence>